<evidence type="ECO:0000259" key="11">
    <source>
        <dbReference type="PROSITE" id="PS51396"/>
    </source>
</evidence>
<feature type="domain" description="PUL" evidence="11">
    <location>
        <begin position="532"/>
        <end position="819"/>
    </location>
</feature>
<dbReference type="GO" id="GO:0010992">
    <property type="term" value="P:ubiquitin recycling"/>
    <property type="evidence" value="ECO:0007669"/>
    <property type="project" value="TreeGrafter"/>
</dbReference>
<feature type="repeat" description="WD" evidence="8">
    <location>
        <begin position="143"/>
        <end position="174"/>
    </location>
</feature>
<dbReference type="PROSITE" id="PS50082">
    <property type="entry name" value="WD_REPEATS_2"/>
    <property type="match status" value="4"/>
</dbReference>
<dbReference type="GO" id="GO:0005634">
    <property type="term" value="C:nucleus"/>
    <property type="evidence" value="ECO:0007669"/>
    <property type="project" value="UniProtKB-SubCell"/>
</dbReference>
<dbReference type="KEGG" id="cput:CONPUDRAFT_79626"/>
<dbReference type="PROSITE" id="PS51394">
    <property type="entry name" value="PFU"/>
    <property type="match status" value="1"/>
</dbReference>
<evidence type="ECO:0000256" key="5">
    <source>
        <dbReference type="ARBA" id="ARBA00022574"/>
    </source>
</evidence>
<reference evidence="13" key="1">
    <citation type="journal article" date="2012" name="Science">
        <title>The Paleozoic origin of enzymatic lignin decomposition reconstructed from 31 fungal genomes.</title>
        <authorList>
            <person name="Floudas D."/>
            <person name="Binder M."/>
            <person name="Riley R."/>
            <person name="Barry K."/>
            <person name="Blanchette R.A."/>
            <person name="Henrissat B."/>
            <person name="Martinez A.T."/>
            <person name="Otillar R."/>
            <person name="Spatafora J.W."/>
            <person name="Yadav J.S."/>
            <person name="Aerts A."/>
            <person name="Benoit I."/>
            <person name="Boyd A."/>
            <person name="Carlson A."/>
            <person name="Copeland A."/>
            <person name="Coutinho P.M."/>
            <person name="de Vries R.P."/>
            <person name="Ferreira P."/>
            <person name="Findley K."/>
            <person name="Foster B."/>
            <person name="Gaskell J."/>
            <person name="Glotzer D."/>
            <person name="Gorecki P."/>
            <person name="Heitman J."/>
            <person name="Hesse C."/>
            <person name="Hori C."/>
            <person name="Igarashi K."/>
            <person name="Jurgens J.A."/>
            <person name="Kallen N."/>
            <person name="Kersten P."/>
            <person name="Kohler A."/>
            <person name="Kuees U."/>
            <person name="Kumar T.K.A."/>
            <person name="Kuo A."/>
            <person name="LaButti K."/>
            <person name="Larrondo L.F."/>
            <person name="Lindquist E."/>
            <person name="Ling A."/>
            <person name="Lombard V."/>
            <person name="Lucas S."/>
            <person name="Lundell T."/>
            <person name="Martin R."/>
            <person name="McLaughlin D.J."/>
            <person name="Morgenstern I."/>
            <person name="Morin E."/>
            <person name="Murat C."/>
            <person name="Nagy L.G."/>
            <person name="Nolan M."/>
            <person name="Ohm R.A."/>
            <person name="Patyshakuliyeva A."/>
            <person name="Rokas A."/>
            <person name="Ruiz-Duenas F.J."/>
            <person name="Sabat G."/>
            <person name="Salamov A."/>
            <person name="Samejima M."/>
            <person name="Schmutz J."/>
            <person name="Slot J.C."/>
            <person name="St John F."/>
            <person name="Stenlid J."/>
            <person name="Sun H."/>
            <person name="Sun S."/>
            <person name="Syed K."/>
            <person name="Tsang A."/>
            <person name="Wiebenga A."/>
            <person name="Young D."/>
            <person name="Pisabarro A."/>
            <person name="Eastwood D.C."/>
            <person name="Martin F."/>
            <person name="Cullen D."/>
            <person name="Grigoriev I.V."/>
            <person name="Hibbett D.S."/>
        </authorList>
    </citation>
    <scope>NUCLEOTIDE SEQUENCE [LARGE SCALE GENOMIC DNA]</scope>
    <source>
        <strain evidence="13">RWD-64-598 SS2</strain>
    </source>
</reference>
<evidence type="ECO:0000313" key="13">
    <source>
        <dbReference type="Proteomes" id="UP000053558"/>
    </source>
</evidence>
<keyword evidence="7" id="KW-0539">Nucleus</keyword>
<keyword evidence="4" id="KW-0963">Cytoplasm</keyword>
<dbReference type="OrthoDB" id="10265988at2759"/>
<dbReference type="Pfam" id="PF09070">
    <property type="entry name" value="PFU"/>
    <property type="match status" value="1"/>
</dbReference>
<accession>A0A5M3N0S1</accession>
<dbReference type="InterPro" id="IPR015943">
    <property type="entry name" value="WD40/YVTN_repeat-like_dom_sf"/>
</dbReference>
<feature type="repeat" description="WD" evidence="8">
    <location>
        <begin position="104"/>
        <end position="135"/>
    </location>
</feature>
<dbReference type="PANTHER" id="PTHR19849">
    <property type="entry name" value="PHOSPHOLIPASE A-2-ACTIVATING PROTEIN"/>
    <property type="match status" value="1"/>
</dbReference>
<dbReference type="Proteomes" id="UP000053558">
    <property type="component" value="Unassembled WGS sequence"/>
</dbReference>
<dbReference type="FunFam" id="2.130.10.10:FF:000175">
    <property type="entry name" value="Phospholipase A-2-activating protein"/>
    <property type="match status" value="1"/>
</dbReference>
<feature type="repeat" description="WD" evidence="8">
    <location>
        <begin position="182"/>
        <end position="212"/>
    </location>
</feature>
<dbReference type="Gene3D" id="3.10.20.870">
    <property type="entry name" value="PFU (PLAA family ubiquitin binding), C-terminal domain"/>
    <property type="match status" value="1"/>
</dbReference>
<dbReference type="SMART" id="SM00320">
    <property type="entry name" value="WD40"/>
    <property type="match status" value="6"/>
</dbReference>
<dbReference type="RefSeq" id="XP_007764245.1">
    <property type="nucleotide sequence ID" value="XM_007766055.1"/>
</dbReference>
<sequence length="820" mass="89166">MPYKLSATLSGHSSDVRAITSPTNSIILSASRDTTAVSWVRSSPSTPFNQASVLRAGSRFVNSVGYIHPSIDAPQGYAVTGGQDMVLNIFPLDGADKDDPTYSLVGHTANICAIHVSPQGTIISGSWDKTAKVWSQFQLQYDLQGHTEAVWAVLATDEDRFLTASADKTIRLWQQHKTVRTFQGHKDVVRGLAWMPDIGFASCSNDSEIIVWTFEGDIVYTLSGHTSFVYSLSVLHTGDVVSSGEDRSVRVWKDGECSQTIVHPATSVWAVATMPNGDIVSGSSDGVVRVFSEAEERWASAEELKAYGDQVASQALPVQQVGDVKKSDLPGPEALSEPGNKDGQVKMVRNGDLVEAHQWDGMARQWQKVGDVVDAVGSGRKQIYQGKEYDYVFDVDIKDGVPPLKLPYNANENPYTAANRFLEQNDLPLSYIDEVANFIQKNASGTTLGSNNNDYVDPFTGASRYQAQSNSASTGPSSQYMDPFTGASRYSGAPQQAFQPSSEYMDPFTGASRYSGSPQTSTPTPQAARATAIIPCVDSISFKQANVSAMQTKLYQFDEALKNEISTSSLAMYPDELEKIDEAFALLTQVTNGTKTGVPPLTGQHIEAIIPILDRWPSSQRFPVMDLSRLLAAYCAAASAAPGEREQFFACLFKASDWSTIASVRAPMPKPQETNVLLLLRTLANCFMDGTPINEGQWANQVLEALTQAPLGVFNKAQRTCYATILLNFSCAYLKIPIDSSVRSKHVELTLQVLRSEKEDQEVAYRTLVALGNMVYGAKSHRAPLDTTQSNGAKQIIAALPSTFADARIKNVASEVAQLL</sequence>
<dbReference type="InterPro" id="IPR013535">
    <property type="entry name" value="PUL_dom"/>
</dbReference>
<dbReference type="AlphaFoldDB" id="A0A5M3N0S1"/>
<evidence type="ECO:0000256" key="7">
    <source>
        <dbReference type="ARBA" id="ARBA00023242"/>
    </source>
</evidence>
<dbReference type="PANTHER" id="PTHR19849:SF0">
    <property type="entry name" value="PHOSPHOLIPASE A-2-ACTIVATING PROTEIN"/>
    <property type="match status" value="1"/>
</dbReference>
<evidence type="ECO:0000256" key="6">
    <source>
        <dbReference type="ARBA" id="ARBA00022737"/>
    </source>
</evidence>
<evidence type="ECO:0000256" key="3">
    <source>
        <dbReference type="ARBA" id="ARBA00008495"/>
    </source>
</evidence>
<dbReference type="Pfam" id="PF08324">
    <property type="entry name" value="PUL"/>
    <property type="match status" value="1"/>
</dbReference>
<comment type="similarity">
    <text evidence="3">Belongs to the WD repeat PLAP family.</text>
</comment>
<evidence type="ECO:0000256" key="1">
    <source>
        <dbReference type="ARBA" id="ARBA00004123"/>
    </source>
</evidence>
<keyword evidence="13" id="KW-1185">Reference proteome</keyword>
<dbReference type="SUPFAM" id="SSF50978">
    <property type="entry name" value="WD40 repeat-like"/>
    <property type="match status" value="1"/>
</dbReference>
<dbReference type="CDD" id="cd00200">
    <property type="entry name" value="WD40"/>
    <property type="match status" value="1"/>
</dbReference>
<dbReference type="Gene3D" id="2.130.10.10">
    <property type="entry name" value="YVTN repeat-like/Quinoprotein amine dehydrogenase"/>
    <property type="match status" value="1"/>
</dbReference>
<feature type="repeat" description="WD" evidence="8">
    <location>
        <begin position="222"/>
        <end position="253"/>
    </location>
</feature>
<evidence type="ECO:0000256" key="2">
    <source>
        <dbReference type="ARBA" id="ARBA00004496"/>
    </source>
</evidence>
<dbReference type="InterPro" id="IPR038122">
    <property type="entry name" value="PFU_sf"/>
</dbReference>
<dbReference type="PROSITE" id="PS51396">
    <property type="entry name" value="PUL"/>
    <property type="match status" value="1"/>
</dbReference>
<proteinExistence type="inferred from homology"/>
<dbReference type="InterPro" id="IPR011989">
    <property type="entry name" value="ARM-like"/>
</dbReference>
<dbReference type="GeneID" id="19209950"/>
<name>A0A5M3N0S1_CONPW</name>
<evidence type="ECO:0000313" key="12">
    <source>
        <dbReference type="EMBL" id="EIW84876.1"/>
    </source>
</evidence>
<dbReference type="InterPro" id="IPR001680">
    <property type="entry name" value="WD40_rpt"/>
</dbReference>
<dbReference type="PROSITE" id="PS50294">
    <property type="entry name" value="WD_REPEATS_REGION"/>
    <property type="match status" value="2"/>
</dbReference>
<dbReference type="GO" id="GO:0043161">
    <property type="term" value="P:proteasome-mediated ubiquitin-dependent protein catabolic process"/>
    <property type="evidence" value="ECO:0007669"/>
    <property type="project" value="TreeGrafter"/>
</dbReference>
<protein>
    <submittedName>
        <fullName evidence="12">Phospholipase A-2-activating protein</fullName>
    </submittedName>
</protein>
<evidence type="ECO:0000256" key="4">
    <source>
        <dbReference type="ARBA" id="ARBA00022490"/>
    </source>
</evidence>
<feature type="region of interest" description="Disordered" evidence="9">
    <location>
        <begin position="324"/>
        <end position="345"/>
    </location>
</feature>
<organism evidence="12 13">
    <name type="scientific">Coniophora puteana (strain RWD-64-598)</name>
    <name type="common">Brown rot fungus</name>
    <dbReference type="NCBI Taxonomy" id="741705"/>
    <lineage>
        <taxon>Eukaryota</taxon>
        <taxon>Fungi</taxon>
        <taxon>Dikarya</taxon>
        <taxon>Basidiomycota</taxon>
        <taxon>Agaricomycotina</taxon>
        <taxon>Agaricomycetes</taxon>
        <taxon>Agaricomycetidae</taxon>
        <taxon>Boletales</taxon>
        <taxon>Coniophorineae</taxon>
        <taxon>Coniophoraceae</taxon>
        <taxon>Coniophora</taxon>
    </lineage>
</organism>
<dbReference type="Pfam" id="PF00400">
    <property type="entry name" value="WD40"/>
    <property type="match status" value="6"/>
</dbReference>
<keyword evidence="5 8" id="KW-0853">WD repeat</keyword>
<dbReference type="GO" id="GO:0005737">
    <property type="term" value="C:cytoplasm"/>
    <property type="evidence" value="ECO:0007669"/>
    <property type="project" value="UniProtKB-SubCell"/>
</dbReference>
<dbReference type="EMBL" id="JH711574">
    <property type="protein sequence ID" value="EIW84876.1"/>
    <property type="molecule type" value="Genomic_DNA"/>
</dbReference>
<feature type="domain" description="PFU" evidence="10">
    <location>
        <begin position="358"/>
        <end position="453"/>
    </location>
</feature>
<comment type="subcellular location">
    <subcellularLocation>
        <location evidence="2">Cytoplasm</location>
    </subcellularLocation>
    <subcellularLocation>
        <location evidence="1">Nucleus</location>
    </subcellularLocation>
</comment>
<dbReference type="OMA" id="DKCIYYW"/>
<dbReference type="InterPro" id="IPR036322">
    <property type="entry name" value="WD40_repeat_dom_sf"/>
</dbReference>
<gene>
    <name evidence="12" type="ORF">CONPUDRAFT_79626</name>
</gene>
<evidence type="ECO:0000256" key="8">
    <source>
        <dbReference type="PROSITE-ProRule" id="PRU00221"/>
    </source>
</evidence>
<comment type="caution">
    <text evidence="12">The sequence shown here is derived from an EMBL/GenBank/DDBJ whole genome shotgun (WGS) entry which is preliminary data.</text>
</comment>
<evidence type="ECO:0000259" key="10">
    <source>
        <dbReference type="PROSITE" id="PS51394"/>
    </source>
</evidence>
<dbReference type="GO" id="GO:0043130">
    <property type="term" value="F:ubiquitin binding"/>
    <property type="evidence" value="ECO:0007669"/>
    <property type="project" value="TreeGrafter"/>
</dbReference>
<evidence type="ECO:0000256" key="9">
    <source>
        <dbReference type="SAM" id="MobiDB-lite"/>
    </source>
</evidence>
<dbReference type="Gene3D" id="1.25.10.10">
    <property type="entry name" value="Leucine-rich Repeat Variant"/>
    <property type="match status" value="1"/>
</dbReference>
<keyword evidence="6" id="KW-0677">Repeat</keyword>
<dbReference type="InterPro" id="IPR015155">
    <property type="entry name" value="PFU"/>
</dbReference>